<dbReference type="Pfam" id="PF13377">
    <property type="entry name" value="Peripla_BP_3"/>
    <property type="match status" value="1"/>
</dbReference>
<dbReference type="SUPFAM" id="SSF53822">
    <property type="entry name" value="Periplasmic binding protein-like I"/>
    <property type="match status" value="1"/>
</dbReference>
<dbReference type="Gene3D" id="3.40.50.2300">
    <property type="match status" value="2"/>
</dbReference>
<dbReference type="CDD" id="cd01392">
    <property type="entry name" value="HTH_LacI"/>
    <property type="match status" value="1"/>
</dbReference>
<dbReference type="SMART" id="SM00354">
    <property type="entry name" value="HTH_LACI"/>
    <property type="match status" value="1"/>
</dbReference>
<protein>
    <submittedName>
        <fullName evidence="6">LacI family transcriptional regulator</fullName>
    </submittedName>
</protein>
<comment type="caution">
    <text evidence="6">The sequence shown here is derived from an EMBL/GenBank/DDBJ whole genome shotgun (WGS) entry which is preliminary data.</text>
</comment>
<dbReference type="PROSITE" id="PS00356">
    <property type="entry name" value="HTH_LACI_1"/>
    <property type="match status" value="1"/>
</dbReference>
<proteinExistence type="predicted"/>
<name>A0A318ML68_9BIFI</name>
<keyword evidence="2" id="KW-0805">Transcription regulation</keyword>
<dbReference type="RefSeq" id="WP_110412273.1">
    <property type="nucleotide sequence ID" value="NZ_QGLK01000001.1"/>
</dbReference>
<evidence type="ECO:0000256" key="2">
    <source>
        <dbReference type="ARBA" id="ARBA00023015"/>
    </source>
</evidence>
<gene>
    <name evidence="6" type="ORF">DKK74_00320</name>
</gene>
<dbReference type="GO" id="GO:0000976">
    <property type="term" value="F:transcription cis-regulatory region binding"/>
    <property type="evidence" value="ECO:0007669"/>
    <property type="project" value="TreeGrafter"/>
</dbReference>
<evidence type="ECO:0000256" key="1">
    <source>
        <dbReference type="ARBA" id="ARBA00022491"/>
    </source>
</evidence>
<dbReference type="GO" id="GO:0003700">
    <property type="term" value="F:DNA-binding transcription factor activity"/>
    <property type="evidence" value="ECO:0007669"/>
    <property type="project" value="TreeGrafter"/>
</dbReference>
<evidence type="ECO:0000313" key="6">
    <source>
        <dbReference type="EMBL" id="PXY89369.1"/>
    </source>
</evidence>
<dbReference type="PRINTS" id="PR00036">
    <property type="entry name" value="HTHLACI"/>
</dbReference>
<dbReference type="PROSITE" id="PS50932">
    <property type="entry name" value="HTH_LACI_2"/>
    <property type="match status" value="1"/>
</dbReference>
<keyword evidence="1" id="KW-0678">Repressor</keyword>
<dbReference type="SUPFAM" id="SSF47413">
    <property type="entry name" value="lambda repressor-like DNA-binding domains"/>
    <property type="match status" value="1"/>
</dbReference>
<evidence type="ECO:0000313" key="7">
    <source>
        <dbReference type="Proteomes" id="UP000248128"/>
    </source>
</evidence>
<dbReference type="AlphaFoldDB" id="A0A318ML68"/>
<dbReference type="InterPro" id="IPR028082">
    <property type="entry name" value="Peripla_BP_I"/>
</dbReference>
<keyword evidence="3" id="KW-0238">DNA-binding</keyword>
<dbReference type="EMBL" id="QGLK01000001">
    <property type="protein sequence ID" value="PXY89369.1"/>
    <property type="molecule type" value="Genomic_DNA"/>
</dbReference>
<feature type="domain" description="HTH lacI-type" evidence="5">
    <location>
        <begin position="4"/>
        <end position="58"/>
    </location>
</feature>
<dbReference type="InterPro" id="IPR000843">
    <property type="entry name" value="HTH_LacI"/>
</dbReference>
<dbReference type="Proteomes" id="UP000248128">
    <property type="component" value="Unassembled WGS sequence"/>
</dbReference>
<dbReference type="InterPro" id="IPR046335">
    <property type="entry name" value="LacI/GalR-like_sensor"/>
</dbReference>
<evidence type="ECO:0000259" key="5">
    <source>
        <dbReference type="PROSITE" id="PS50932"/>
    </source>
</evidence>
<dbReference type="PANTHER" id="PTHR30146:SF148">
    <property type="entry name" value="HTH-TYPE TRANSCRIPTIONAL REPRESSOR PURR-RELATED"/>
    <property type="match status" value="1"/>
</dbReference>
<organism evidence="6 7">
    <name type="scientific">Bifidobacterium asteroides</name>
    <dbReference type="NCBI Taxonomy" id="1684"/>
    <lineage>
        <taxon>Bacteria</taxon>
        <taxon>Bacillati</taxon>
        <taxon>Actinomycetota</taxon>
        <taxon>Actinomycetes</taxon>
        <taxon>Bifidobacteriales</taxon>
        <taxon>Bifidobacteriaceae</taxon>
        <taxon>Bifidobacterium</taxon>
    </lineage>
</organism>
<reference evidence="6 7" key="1">
    <citation type="submission" date="2018-05" db="EMBL/GenBank/DDBJ databases">
        <title>Reference genomes for bee gut microbiota database.</title>
        <authorList>
            <person name="Ellegaard K.M."/>
        </authorList>
    </citation>
    <scope>NUCLEOTIDE SEQUENCE [LARGE SCALE GENOMIC DNA]</scope>
    <source>
        <strain evidence="6 7">ESL0199</strain>
    </source>
</reference>
<dbReference type="PANTHER" id="PTHR30146">
    <property type="entry name" value="LACI-RELATED TRANSCRIPTIONAL REPRESSOR"/>
    <property type="match status" value="1"/>
</dbReference>
<dbReference type="InterPro" id="IPR010982">
    <property type="entry name" value="Lambda_DNA-bd_dom_sf"/>
</dbReference>
<dbReference type="Gene3D" id="1.10.260.40">
    <property type="entry name" value="lambda repressor-like DNA-binding domains"/>
    <property type="match status" value="1"/>
</dbReference>
<dbReference type="OrthoDB" id="37081at2"/>
<evidence type="ECO:0000256" key="3">
    <source>
        <dbReference type="ARBA" id="ARBA00023125"/>
    </source>
</evidence>
<sequence length="332" mass="37240">MGFVTIRDVAARAGVSVSTVSRALNGTGPVSHQTYDQVQRSIKELDYVPDSRARSIRAVDSNVVGLIVHDIRNPFYANLVYFVQNEFLASGYSTFIGSFSRDKQNLNAYLQSMLQQRFDGALVVPSMERSEVIERMIDKDFPLVFIGKYPWRQDVAMARVNVRSAMETAVKTLYERGHRQIGYISGEILRSHPLQEREQLFRKIAGPIVGDDNLFVESTGFNQTACAPVIKRMLRVGVTAVLCGDADDAVTILEQSREMHVRVGVDLSLVSFDDSKVFRAFSPRISVIRQDEQELGSMAVKMLLKRMKGTSVNSAFVDAKFIDRESISVINR</sequence>
<accession>A0A318ML68</accession>
<evidence type="ECO:0000256" key="4">
    <source>
        <dbReference type="ARBA" id="ARBA00023163"/>
    </source>
</evidence>
<dbReference type="Pfam" id="PF00356">
    <property type="entry name" value="LacI"/>
    <property type="match status" value="1"/>
</dbReference>
<keyword evidence="4" id="KW-0804">Transcription</keyword>